<name>A0A2J6RWB8_HYAVF</name>
<evidence type="ECO:0000256" key="3">
    <source>
        <dbReference type="SAM" id="SignalP"/>
    </source>
</evidence>
<organism evidence="4 5">
    <name type="scientific">Hyaloscypha variabilis (strain UAMH 11265 / GT02V1 / F)</name>
    <name type="common">Meliniomyces variabilis</name>
    <dbReference type="NCBI Taxonomy" id="1149755"/>
    <lineage>
        <taxon>Eukaryota</taxon>
        <taxon>Fungi</taxon>
        <taxon>Dikarya</taxon>
        <taxon>Ascomycota</taxon>
        <taxon>Pezizomycotina</taxon>
        <taxon>Leotiomycetes</taxon>
        <taxon>Helotiales</taxon>
        <taxon>Hyaloscyphaceae</taxon>
        <taxon>Hyaloscypha</taxon>
        <taxon>Hyaloscypha variabilis</taxon>
    </lineage>
</organism>
<evidence type="ECO:0000313" key="4">
    <source>
        <dbReference type="EMBL" id="PMD42798.1"/>
    </source>
</evidence>
<dbReference type="AlphaFoldDB" id="A0A2J6RWB8"/>
<dbReference type="EMBL" id="KZ613943">
    <property type="protein sequence ID" value="PMD42798.1"/>
    <property type="molecule type" value="Genomic_DNA"/>
</dbReference>
<evidence type="ECO:0000256" key="2">
    <source>
        <dbReference type="SAM" id="Phobius"/>
    </source>
</evidence>
<evidence type="ECO:0000256" key="1">
    <source>
        <dbReference type="SAM" id="MobiDB-lite"/>
    </source>
</evidence>
<gene>
    <name evidence="4" type="ORF">L207DRAFT_511004</name>
</gene>
<feature type="compositionally biased region" description="Low complexity" evidence="1">
    <location>
        <begin position="145"/>
        <end position="166"/>
    </location>
</feature>
<protein>
    <recommendedName>
        <fullName evidence="6">Mid2 domain-containing protein</fullName>
    </recommendedName>
</protein>
<proteinExistence type="predicted"/>
<feature type="signal peptide" evidence="3">
    <location>
        <begin position="1"/>
        <end position="18"/>
    </location>
</feature>
<dbReference type="OrthoDB" id="3555481at2759"/>
<keyword evidence="2" id="KW-0472">Membrane</keyword>
<evidence type="ECO:0008006" key="6">
    <source>
        <dbReference type="Google" id="ProtNLM"/>
    </source>
</evidence>
<dbReference type="Proteomes" id="UP000235786">
    <property type="component" value="Unassembled WGS sequence"/>
</dbReference>
<reference evidence="4 5" key="1">
    <citation type="submission" date="2016-04" db="EMBL/GenBank/DDBJ databases">
        <title>A degradative enzymes factory behind the ericoid mycorrhizal symbiosis.</title>
        <authorList>
            <consortium name="DOE Joint Genome Institute"/>
            <person name="Martino E."/>
            <person name="Morin E."/>
            <person name="Grelet G."/>
            <person name="Kuo A."/>
            <person name="Kohler A."/>
            <person name="Daghino S."/>
            <person name="Barry K."/>
            <person name="Choi C."/>
            <person name="Cichocki N."/>
            <person name="Clum A."/>
            <person name="Copeland A."/>
            <person name="Hainaut M."/>
            <person name="Haridas S."/>
            <person name="Labutti K."/>
            <person name="Lindquist E."/>
            <person name="Lipzen A."/>
            <person name="Khouja H.-R."/>
            <person name="Murat C."/>
            <person name="Ohm R."/>
            <person name="Olson A."/>
            <person name="Spatafora J."/>
            <person name="Veneault-Fourrey C."/>
            <person name="Henrissat B."/>
            <person name="Grigoriev I."/>
            <person name="Martin F."/>
            <person name="Perotto S."/>
        </authorList>
    </citation>
    <scope>NUCLEOTIDE SEQUENCE [LARGE SCALE GENOMIC DNA]</scope>
    <source>
        <strain evidence="4 5">F</strain>
    </source>
</reference>
<keyword evidence="3" id="KW-0732">Signal</keyword>
<sequence>MLSSLIILVVSTALSIHASTLDTRGTGIPLSLYTDEECVSPSTSAPNITLELNVCAVTTGMESFVLLPTPCISGNVEVWGFVDNMCENLGTSYWSNSKKNCYASSSNGAIAAIMLTCDANTDETEPSSPTSTTTISVGPVANTYPTSTTTPSSSSGTGSTPNSNPSPWDNLKIGVRIGIIFVGVAAGISVMYLLVRGIRNPPPPQERRFQWQDIQVTQNMRVLREV</sequence>
<feature type="region of interest" description="Disordered" evidence="1">
    <location>
        <begin position="121"/>
        <end position="166"/>
    </location>
</feature>
<keyword evidence="2" id="KW-1133">Transmembrane helix</keyword>
<keyword evidence="5" id="KW-1185">Reference proteome</keyword>
<accession>A0A2J6RWB8</accession>
<feature type="chain" id="PRO_5014329633" description="Mid2 domain-containing protein" evidence="3">
    <location>
        <begin position="19"/>
        <end position="226"/>
    </location>
</feature>
<keyword evidence="2" id="KW-0812">Transmembrane</keyword>
<evidence type="ECO:0000313" key="5">
    <source>
        <dbReference type="Proteomes" id="UP000235786"/>
    </source>
</evidence>
<feature type="transmembrane region" description="Helical" evidence="2">
    <location>
        <begin position="173"/>
        <end position="195"/>
    </location>
</feature>